<dbReference type="InterPro" id="IPR027417">
    <property type="entry name" value="P-loop_NTPase"/>
</dbReference>
<dbReference type="Gene3D" id="3.40.50.300">
    <property type="entry name" value="P-loop containing nucleotide triphosphate hydrolases"/>
    <property type="match status" value="2"/>
</dbReference>
<dbReference type="PANTHER" id="PTHR30121">
    <property type="entry name" value="UNCHARACTERIZED PROTEIN YJGR-RELATED"/>
    <property type="match status" value="1"/>
</dbReference>
<protein>
    <submittedName>
        <fullName evidence="3">Uncharacterized protein DUF87</fullName>
    </submittedName>
</protein>
<dbReference type="CDD" id="cd01127">
    <property type="entry name" value="TrwB_TraG_TraD_VirD4"/>
    <property type="match status" value="2"/>
</dbReference>
<name>A0A4R1K2Z2_9BACT</name>
<feature type="domain" description="TraD/TraG TraM recognition site" evidence="2">
    <location>
        <begin position="291"/>
        <end position="400"/>
    </location>
</feature>
<evidence type="ECO:0000313" key="4">
    <source>
        <dbReference type="Proteomes" id="UP000294614"/>
    </source>
</evidence>
<dbReference type="PANTHER" id="PTHR30121:SF6">
    <property type="entry name" value="SLR6007 PROTEIN"/>
    <property type="match status" value="1"/>
</dbReference>
<gene>
    <name evidence="3" type="ORF">C8D98_2594</name>
</gene>
<dbReference type="InterPro" id="IPR032689">
    <property type="entry name" value="TraG-D_C"/>
</dbReference>
<dbReference type="InterPro" id="IPR051162">
    <property type="entry name" value="T4SS_component"/>
</dbReference>
<dbReference type="OrthoDB" id="9776736at2"/>
<comment type="caution">
    <text evidence="3">The sequence shown here is derived from an EMBL/GenBank/DDBJ whole genome shotgun (WGS) entry which is preliminary data.</text>
</comment>
<keyword evidence="4" id="KW-1185">Reference proteome</keyword>
<evidence type="ECO:0000313" key="3">
    <source>
        <dbReference type="EMBL" id="TCK58392.1"/>
    </source>
</evidence>
<proteinExistence type="predicted"/>
<evidence type="ECO:0000259" key="2">
    <source>
        <dbReference type="Pfam" id="PF12696"/>
    </source>
</evidence>
<dbReference type="AlphaFoldDB" id="A0A4R1K2Z2"/>
<feature type="domain" description="Helicase HerA central" evidence="1">
    <location>
        <begin position="8"/>
        <end position="92"/>
    </location>
</feature>
<dbReference type="Proteomes" id="UP000294614">
    <property type="component" value="Unassembled WGS sequence"/>
</dbReference>
<dbReference type="EMBL" id="SMGG01000007">
    <property type="protein sequence ID" value="TCK58392.1"/>
    <property type="molecule type" value="Genomic_DNA"/>
</dbReference>
<dbReference type="InterPro" id="IPR002789">
    <property type="entry name" value="HerA_central"/>
</dbReference>
<organism evidence="3 4">
    <name type="scientific">Seleniivibrio woodruffii</name>
    <dbReference type="NCBI Taxonomy" id="1078050"/>
    <lineage>
        <taxon>Bacteria</taxon>
        <taxon>Pseudomonadati</taxon>
        <taxon>Deferribacterota</taxon>
        <taxon>Deferribacteres</taxon>
        <taxon>Deferribacterales</taxon>
        <taxon>Geovibrionaceae</taxon>
        <taxon>Seleniivibrio</taxon>
    </lineage>
</organism>
<accession>A0A4R1K2Z2</accession>
<evidence type="ECO:0000259" key="1">
    <source>
        <dbReference type="Pfam" id="PF01935"/>
    </source>
</evidence>
<dbReference type="SUPFAM" id="SSF52540">
    <property type="entry name" value="P-loop containing nucleoside triphosphate hydrolases"/>
    <property type="match status" value="1"/>
</dbReference>
<dbReference type="Pfam" id="PF01935">
    <property type="entry name" value="DUF87"/>
    <property type="match status" value="1"/>
</dbReference>
<dbReference type="Pfam" id="PF12696">
    <property type="entry name" value="TraG-D_C"/>
    <property type="match status" value="1"/>
</dbReference>
<reference evidence="3 4" key="1">
    <citation type="submission" date="2019-03" db="EMBL/GenBank/DDBJ databases">
        <title>Genomic Encyclopedia of Type Strains, Phase IV (KMG-IV): sequencing the most valuable type-strain genomes for metagenomic binning, comparative biology and taxonomic classification.</title>
        <authorList>
            <person name="Goeker M."/>
        </authorList>
    </citation>
    <scope>NUCLEOTIDE SEQUENCE [LARGE SCALE GENOMIC DNA]</scope>
    <source>
        <strain evidence="3 4">DSM 24984</strain>
    </source>
</reference>
<dbReference type="RefSeq" id="WP_132874563.1">
    <property type="nucleotide sequence ID" value="NZ_SMGG01000007.1"/>
</dbReference>
<sequence length="435" mass="48329">MQTVVGTGHRIKDRSKKAALSISDADLSGHSWVFGTTRVGKTRLIENILEQSINKGYSTVIIDPKGDVELFSKITQVALEAGRKDDLMLISPIFPQYSLKINPLEYYYMPEELVGHLVSGIEVGKEPFFYNVAYETSLMIVQAFMLITKKTYGERFNFNDVKDVVSHHDIESLQKQIESIGGDDATVQLAADLKKIVDSGIDYYNKVSSSLRVALMELTQGNIGEIIGKARGNAVIERLEAGKGVILVAQIGSLITRKAAFTVGKVLLSMLQSYVGRVFSSGKKVHPTLQIHMDEAQNVLYKGIDDFFAKAGGASVQLFGYSQSVNQIYAALNDIFYGNTILDNTNNKMFFKAPDSETAEYVCRHFGVEKQMTSMMSTSGVLNIRETENDVLQPQDILGLSRREFFMLNYDGTFFGKTNNVSELYVDVVYPEATV</sequence>